<protein>
    <submittedName>
        <fullName evidence="1">Uncharacterized protein</fullName>
    </submittedName>
</protein>
<reference evidence="2" key="1">
    <citation type="journal article" date="2023" name="Nat. Plants">
        <title>Single-cell RNA sequencing provides a high-resolution roadmap for understanding the multicellular compartmentation of specialized metabolism.</title>
        <authorList>
            <person name="Sun S."/>
            <person name="Shen X."/>
            <person name="Li Y."/>
            <person name="Li Y."/>
            <person name="Wang S."/>
            <person name="Li R."/>
            <person name="Zhang H."/>
            <person name="Shen G."/>
            <person name="Guo B."/>
            <person name="Wei J."/>
            <person name="Xu J."/>
            <person name="St-Pierre B."/>
            <person name="Chen S."/>
            <person name="Sun C."/>
        </authorList>
    </citation>
    <scope>NUCLEOTIDE SEQUENCE [LARGE SCALE GENOMIC DNA]</scope>
</reference>
<organism evidence="1 2">
    <name type="scientific">Catharanthus roseus</name>
    <name type="common">Madagascar periwinkle</name>
    <name type="synonym">Vinca rosea</name>
    <dbReference type="NCBI Taxonomy" id="4058"/>
    <lineage>
        <taxon>Eukaryota</taxon>
        <taxon>Viridiplantae</taxon>
        <taxon>Streptophyta</taxon>
        <taxon>Embryophyta</taxon>
        <taxon>Tracheophyta</taxon>
        <taxon>Spermatophyta</taxon>
        <taxon>Magnoliopsida</taxon>
        <taxon>eudicotyledons</taxon>
        <taxon>Gunneridae</taxon>
        <taxon>Pentapetalae</taxon>
        <taxon>asterids</taxon>
        <taxon>lamiids</taxon>
        <taxon>Gentianales</taxon>
        <taxon>Apocynaceae</taxon>
        <taxon>Rauvolfioideae</taxon>
        <taxon>Vinceae</taxon>
        <taxon>Catharanthinae</taxon>
        <taxon>Catharanthus</taxon>
    </lineage>
</organism>
<dbReference type="EMBL" id="CM044701">
    <property type="protein sequence ID" value="KAI5681649.1"/>
    <property type="molecule type" value="Genomic_DNA"/>
</dbReference>
<evidence type="ECO:0000313" key="2">
    <source>
        <dbReference type="Proteomes" id="UP001060085"/>
    </source>
</evidence>
<accession>A0ACC0C9L9</accession>
<evidence type="ECO:0000313" key="1">
    <source>
        <dbReference type="EMBL" id="KAI5681649.1"/>
    </source>
</evidence>
<dbReference type="Proteomes" id="UP001060085">
    <property type="component" value="Linkage Group LG01"/>
</dbReference>
<sequence>MRRLAKGILNHVLPEDPGVTLTSSPEIVVTKGRKKTDSTKRDKSQEDMFLVLTLDLGRCTVRVLGRDPLGEGDCHELLGKGAEGAAVAEVILIGQLGSTTVLPLYSYSDRPEGTLVIGLLTERRHFIQLQLNDMCPIPPLHIHSSSFRMGQQLGRFVSA</sequence>
<proteinExistence type="predicted"/>
<keyword evidence="2" id="KW-1185">Reference proteome</keyword>
<name>A0ACC0C9L9_CATRO</name>
<comment type="caution">
    <text evidence="1">The sequence shown here is derived from an EMBL/GenBank/DDBJ whole genome shotgun (WGS) entry which is preliminary data.</text>
</comment>
<gene>
    <name evidence="1" type="ORF">M9H77_02877</name>
</gene>